<dbReference type="Gene3D" id="1.10.10.10">
    <property type="entry name" value="Winged helix-like DNA-binding domain superfamily/Winged helix DNA-binding domain"/>
    <property type="match status" value="1"/>
</dbReference>
<dbReference type="EMBL" id="CP046452">
    <property type="protein sequence ID" value="QGU03285.1"/>
    <property type="molecule type" value="Genomic_DNA"/>
</dbReference>
<dbReference type="InterPro" id="IPR013249">
    <property type="entry name" value="RNA_pol_sigma70_r4_t2"/>
</dbReference>
<dbReference type="InterPro" id="IPR039425">
    <property type="entry name" value="RNA_pol_sigma-70-like"/>
</dbReference>
<keyword evidence="5" id="KW-0804">Transcription</keyword>
<dbReference type="GO" id="GO:0003677">
    <property type="term" value="F:DNA binding"/>
    <property type="evidence" value="ECO:0007669"/>
    <property type="project" value="UniProtKB-KW"/>
</dbReference>
<comment type="similarity">
    <text evidence="1">Belongs to the sigma-70 factor family. ECF subfamily.</text>
</comment>
<feature type="domain" description="RNA polymerase sigma-70 region 2" evidence="6">
    <location>
        <begin position="25"/>
        <end position="87"/>
    </location>
</feature>
<name>A0A6B8VWG7_9CORY</name>
<dbReference type="Pfam" id="PF08281">
    <property type="entry name" value="Sigma70_r4_2"/>
    <property type="match status" value="1"/>
</dbReference>
<proteinExistence type="inferred from homology"/>
<dbReference type="AlphaFoldDB" id="A0A6B8VWG7"/>
<evidence type="ECO:0000256" key="5">
    <source>
        <dbReference type="ARBA" id="ARBA00023163"/>
    </source>
</evidence>
<feature type="domain" description="RNA polymerase sigma factor 70 region 4 type 2" evidence="7">
    <location>
        <begin position="122"/>
        <end position="169"/>
    </location>
</feature>
<dbReference type="PANTHER" id="PTHR43133">
    <property type="entry name" value="RNA POLYMERASE ECF-TYPE SIGMA FACTO"/>
    <property type="match status" value="1"/>
</dbReference>
<dbReference type="GO" id="GO:0006352">
    <property type="term" value="P:DNA-templated transcription initiation"/>
    <property type="evidence" value="ECO:0007669"/>
    <property type="project" value="InterPro"/>
</dbReference>
<dbReference type="RefSeq" id="WP_156193589.1">
    <property type="nucleotide sequence ID" value="NZ_CP046452.1"/>
</dbReference>
<evidence type="ECO:0000256" key="4">
    <source>
        <dbReference type="ARBA" id="ARBA00023125"/>
    </source>
</evidence>
<keyword evidence="9" id="KW-1185">Reference proteome</keyword>
<dbReference type="InterPro" id="IPR014284">
    <property type="entry name" value="RNA_pol_sigma-70_dom"/>
</dbReference>
<evidence type="ECO:0000259" key="7">
    <source>
        <dbReference type="Pfam" id="PF08281"/>
    </source>
</evidence>
<dbReference type="InterPro" id="IPR013324">
    <property type="entry name" value="RNA_pol_sigma_r3/r4-like"/>
</dbReference>
<dbReference type="NCBIfam" id="TIGR02937">
    <property type="entry name" value="sigma70-ECF"/>
    <property type="match status" value="1"/>
</dbReference>
<accession>A0A6B8VWG7</accession>
<protein>
    <submittedName>
        <fullName evidence="8">ECF RNA polymerase sigma factor SigM</fullName>
    </submittedName>
</protein>
<reference evidence="9" key="1">
    <citation type="submission" date="2019-11" db="EMBL/GenBank/DDBJ databases">
        <title>Complete genome sequence of Corynebacterium kalinowskii 1959, a novel Corynebacterium species isolated from soil of a small paddock in Vilsendorf, Germany.</title>
        <authorList>
            <person name="Schaffert L."/>
            <person name="Ruwe M."/>
            <person name="Milse J."/>
            <person name="Hanuschka K."/>
            <person name="Ortseifen V."/>
            <person name="Droste J."/>
            <person name="Brandt D."/>
            <person name="Schlueter L."/>
            <person name="Kutter Y."/>
            <person name="Vinke S."/>
            <person name="Viehoefer P."/>
            <person name="Jacob L."/>
            <person name="Luebke N.-C."/>
            <person name="Schulte-Berndt E."/>
            <person name="Hain C."/>
            <person name="Linder M."/>
            <person name="Schmidt P."/>
            <person name="Wollenschlaeger L."/>
            <person name="Luttermann T."/>
            <person name="Thieme E."/>
            <person name="Hassa J."/>
            <person name="Haak M."/>
            <person name="Wittchen M."/>
            <person name="Mentz A."/>
            <person name="Persicke M."/>
            <person name="Busche T."/>
            <person name="Ruckert C."/>
        </authorList>
    </citation>
    <scope>NUCLEOTIDE SEQUENCE [LARGE SCALE GENOMIC DNA]</scope>
    <source>
        <strain evidence="9">1959</strain>
    </source>
</reference>
<gene>
    <name evidence="8" type="primary">sigM</name>
    <name evidence="8" type="ORF">CKALI_12235</name>
</gene>
<dbReference type="SUPFAM" id="SSF88946">
    <property type="entry name" value="Sigma2 domain of RNA polymerase sigma factors"/>
    <property type="match status" value="1"/>
</dbReference>
<evidence type="ECO:0000256" key="3">
    <source>
        <dbReference type="ARBA" id="ARBA00023082"/>
    </source>
</evidence>
<dbReference type="GO" id="GO:0016987">
    <property type="term" value="F:sigma factor activity"/>
    <property type="evidence" value="ECO:0007669"/>
    <property type="project" value="UniProtKB-KW"/>
</dbReference>
<dbReference type="InterPro" id="IPR013325">
    <property type="entry name" value="RNA_pol_sigma_r2"/>
</dbReference>
<dbReference type="Proteomes" id="UP000427071">
    <property type="component" value="Chromosome"/>
</dbReference>
<evidence type="ECO:0000313" key="9">
    <source>
        <dbReference type="Proteomes" id="UP000427071"/>
    </source>
</evidence>
<evidence type="ECO:0000313" key="8">
    <source>
        <dbReference type="EMBL" id="QGU03285.1"/>
    </source>
</evidence>
<organism evidence="8 9">
    <name type="scientific">Corynebacterium kalinowskii</name>
    <dbReference type="NCBI Taxonomy" id="2675216"/>
    <lineage>
        <taxon>Bacteria</taxon>
        <taxon>Bacillati</taxon>
        <taxon>Actinomycetota</taxon>
        <taxon>Actinomycetes</taxon>
        <taxon>Mycobacteriales</taxon>
        <taxon>Corynebacteriaceae</taxon>
        <taxon>Corynebacterium</taxon>
    </lineage>
</organism>
<keyword evidence="3" id="KW-0731">Sigma factor</keyword>
<dbReference type="PANTHER" id="PTHR43133:SF8">
    <property type="entry name" value="RNA POLYMERASE SIGMA FACTOR HI_1459-RELATED"/>
    <property type="match status" value="1"/>
</dbReference>
<dbReference type="SUPFAM" id="SSF88659">
    <property type="entry name" value="Sigma3 and sigma4 domains of RNA polymerase sigma factors"/>
    <property type="match status" value="1"/>
</dbReference>
<dbReference type="CDD" id="cd06171">
    <property type="entry name" value="Sigma70_r4"/>
    <property type="match status" value="1"/>
</dbReference>
<dbReference type="Pfam" id="PF04542">
    <property type="entry name" value="Sigma70_r2"/>
    <property type="match status" value="1"/>
</dbReference>
<keyword evidence="2" id="KW-0805">Transcription regulation</keyword>
<dbReference type="InterPro" id="IPR007627">
    <property type="entry name" value="RNA_pol_sigma70_r2"/>
</dbReference>
<evidence type="ECO:0000256" key="1">
    <source>
        <dbReference type="ARBA" id="ARBA00010641"/>
    </source>
</evidence>
<evidence type="ECO:0000259" key="6">
    <source>
        <dbReference type="Pfam" id="PF04542"/>
    </source>
</evidence>
<dbReference type="KEGG" id="ckw:CKALI_12235"/>
<sequence length="182" mass="20798">MNLCTDTALVSNYIDGDERAFAEIVGRYHNSLWWTARRLVATDFDAQDVLQEAYLRAAMNLKHYRAESSLKTWLHQLVRNASYDYRQVRYRTTEIALVDDADADIPHATYDPLSALDLTLTLASALSRLNEQQRAILIMVDILGHTIYQTAENLGISSGTLKSRRSRAKHYIRRSHPELVGM</sequence>
<dbReference type="InterPro" id="IPR036388">
    <property type="entry name" value="WH-like_DNA-bd_sf"/>
</dbReference>
<evidence type="ECO:0000256" key="2">
    <source>
        <dbReference type="ARBA" id="ARBA00023015"/>
    </source>
</evidence>
<dbReference type="Gene3D" id="1.10.1740.10">
    <property type="match status" value="1"/>
</dbReference>
<keyword evidence="4" id="KW-0238">DNA-binding</keyword>